<dbReference type="EC" id="3.2.1.52" evidence="3"/>
<keyword evidence="4" id="KW-0378">Hydrolase</keyword>
<dbReference type="Pfam" id="PF03174">
    <property type="entry name" value="CHB_HEX_C"/>
    <property type="match status" value="1"/>
</dbReference>
<dbReference type="InterPro" id="IPR004867">
    <property type="entry name" value="CHB_C_dom"/>
</dbReference>
<keyword evidence="9" id="KW-0732">Signal</keyword>
<dbReference type="InterPro" id="IPR013783">
    <property type="entry name" value="Ig-like_fold"/>
</dbReference>
<dbReference type="Pfam" id="PF00728">
    <property type="entry name" value="Glyco_hydro_20"/>
    <property type="match status" value="1"/>
</dbReference>
<evidence type="ECO:0000256" key="1">
    <source>
        <dbReference type="ARBA" id="ARBA00001231"/>
    </source>
</evidence>
<dbReference type="PRINTS" id="PR00738">
    <property type="entry name" value="GLHYDRLASE20"/>
</dbReference>
<accession>A0A443Z151</accession>
<feature type="chain" id="PRO_5019047334" description="beta-N-acetylhexosaminidase" evidence="9">
    <location>
        <begin position="20"/>
        <end position="843"/>
    </location>
</feature>
<dbReference type="PANTHER" id="PTHR22600">
    <property type="entry name" value="BETA-HEXOSAMINIDASE"/>
    <property type="match status" value="1"/>
</dbReference>
<dbReference type="OrthoDB" id="1006965at2"/>
<comment type="caution">
    <text evidence="11">The sequence shown here is derived from an EMBL/GenBank/DDBJ whole genome shotgun (WGS) entry which is preliminary data.</text>
</comment>
<comment type="similarity">
    <text evidence="2">Belongs to the glycosyl hydrolase 20 family.</text>
</comment>
<evidence type="ECO:0000313" key="12">
    <source>
        <dbReference type="Proteomes" id="UP000284120"/>
    </source>
</evidence>
<evidence type="ECO:0000256" key="9">
    <source>
        <dbReference type="SAM" id="SignalP"/>
    </source>
</evidence>
<feature type="signal peptide" evidence="9">
    <location>
        <begin position="1"/>
        <end position="19"/>
    </location>
</feature>
<comment type="catalytic activity">
    <reaction evidence="1">
        <text>Hydrolysis of terminal non-reducing N-acetyl-D-hexosamine residues in N-acetyl-beta-D-hexosaminides.</text>
        <dbReference type="EC" id="3.2.1.52"/>
    </reaction>
</comment>
<keyword evidence="12" id="KW-1185">Reference proteome</keyword>
<dbReference type="EMBL" id="SAYW01000001">
    <property type="protein sequence ID" value="RWU10220.1"/>
    <property type="molecule type" value="Genomic_DNA"/>
</dbReference>
<reference evidence="11 12" key="1">
    <citation type="submission" date="2018-06" db="EMBL/GenBank/DDBJ databases">
        <title>Pedobacter endophyticus sp. nov., an endophytic bacterium isolated from a leaf of Triticum aestivum.</title>
        <authorList>
            <person name="Zhang L."/>
        </authorList>
    </citation>
    <scope>NUCLEOTIDE SEQUENCE [LARGE SCALE GENOMIC DNA]</scope>
    <source>
        <strain evidence="11 12">CM134L-2</strain>
    </source>
</reference>
<dbReference type="CDD" id="cd02847">
    <property type="entry name" value="E_set_Chitobiase_C"/>
    <property type="match status" value="1"/>
</dbReference>
<sequence length="843" mass="94648">MKSLFLMLLATTATFFAKAQQTELINKISVDWQLHQNDYPQKGQFTASFVFKNNTKVTVNLQDWDLYFSYPREIVSITTENATAKAHGGEFRQLSFIKGKSAIAAGQNFTVNYVAKGKSMNLTDAPSGLYWVAKNNAQTIVNVTNLKINLGKKHEQALMEQAATAFVKNKNVSALPANQLVKILPTPVSYQENAGTFTLTRSTKLVFDSVFAQEAALFNQELNVLLGKTLGIAKGASSNYIQLKLVQGLPDENYQLSVTKDKVIISATSTSGIFYGLQSLKMLISPTAWAKKQQQISIQAVEVKDAPRFGYRSFMLDVARNFQSKAEILKLLDLLAFYKINTFHFHLNDDEGWRLEIKDLPELTQVGGTRGHTLNDAEYLKPAYGSGPNVTKAPGSGFYSQQDFVEILKYAKQHHITVIPELETPGHARAAIKAMDHRYRRLMKQGETAAATQYLLRDTLDQSIYKSVQGYNDNVMNIALPSTYNFIGKVIDEISEMYRLAGVPLKTVHLGGDEVPKGVWERSPAIAQLMQQQKIAAYDDLWYYYIGKVNQLLKAKNLQMAGWEEIAMRKVNTADGKSTYIANPDFVNENFQVYVWNNVWGGGNEDLSYRLANAGYNVVLSAVTNYYFDLAYNQNANEPGLYWGGYVDTDKAFYFSPFDYYKTATEDASGNVLNTAIFKDKERLTAKGKKHVVGIQSQLWSEKISGAEAMEYMLLPKLLGYAERAWAAEPAWSKETDSVKSKSHYFKDWNQFANLLGQRELSRLCYYAGGFKFRVPPVGAVVTNGKLKANVQFPGLTIKYTTDGSEPTLQSKTYTKALQQFSEIKLKVFVGDYRSKTVCIKRP</sequence>
<organism evidence="11 12">
    <name type="scientific">Pedobacter chitinilyticus</name>
    <dbReference type="NCBI Taxonomy" id="2233776"/>
    <lineage>
        <taxon>Bacteria</taxon>
        <taxon>Pseudomonadati</taxon>
        <taxon>Bacteroidota</taxon>
        <taxon>Sphingobacteriia</taxon>
        <taxon>Sphingobacteriales</taxon>
        <taxon>Sphingobacteriaceae</taxon>
        <taxon>Pedobacter</taxon>
    </lineage>
</organism>
<protein>
    <recommendedName>
        <fullName evidence="3">beta-N-acetylhexosaminidase</fullName>
        <ecNumber evidence="3">3.2.1.52</ecNumber>
    </recommendedName>
    <alternativeName>
        <fullName evidence="6">Beta-N-acetylhexosaminidase</fullName>
    </alternativeName>
    <alternativeName>
        <fullName evidence="7">N-acetyl-beta-glucosaminidase</fullName>
    </alternativeName>
</protein>
<dbReference type="GO" id="GO:0030203">
    <property type="term" value="P:glycosaminoglycan metabolic process"/>
    <property type="evidence" value="ECO:0007669"/>
    <property type="project" value="TreeGrafter"/>
</dbReference>
<dbReference type="GO" id="GO:0016020">
    <property type="term" value="C:membrane"/>
    <property type="evidence" value="ECO:0007669"/>
    <property type="project" value="TreeGrafter"/>
</dbReference>
<dbReference type="InterPro" id="IPR004866">
    <property type="entry name" value="CHB/HEX_N_dom"/>
</dbReference>
<dbReference type="SUPFAM" id="SSF55545">
    <property type="entry name" value="beta-N-acetylhexosaminidase-like domain"/>
    <property type="match status" value="1"/>
</dbReference>
<feature type="domain" description="Chitobiase/beta-hexosaminidases N-terminal" evidence="10">
    <location>
        <begin position="26"/>
        <end position="164"/>
    </location>
</feature>
<evidence type="ECO:0000256" key="3">
    <source>
        <dbReference type="ARBA" id="ARBA00012663"/>
    </source>
</evidence>
<dbReference type="InterPro" id="IPR014756">
    <property type="entry name" value="Ig_E-set"/>
</dbReference>
<dbReference type="InterPro" id="IPR025705">
    <property type="entry name" value="Beta_hexosaminidase_sua/sub"/>
</dbReference>
<dbReference type="GO" id="GO:0005975">
    <property type="term" value="P:carbohydrate metabolic process"/>
    <property type="evidence" value="ECO:0007669"/>
    <property type="project" value="InterPro"/>
</dbReference>
<evidence type="ECO:0000313" key="11">
    <source>
        <dbReference type="EMBL" id="RWU10220.1"/>
    </source>
</evidence>
<dbReference type="GO" id="GO:0030247">
    <property type="term" value="F:polysaccharide binding"/>
    <property type="evidence" value="ECO:0007669"/>
    <property type="project" value="InterPro"/>
</dbReference>
<dbReference type="Gene3D" id="2.60.40.290">
    <property type="match status" value="1"/>
</dbReference>
<proteinExistence type="inferred from homology"/>
<dbReference type="InterPro" id="IPR015883">
    <property type="entry name" value="Glyco_hydro_20_cat"/>
</dbReference>
<name>A0A443Z151_9SPHI</name>
<evidence type="ECO:0000256" key="4">
    <source>
        <dbReference type="ARBA" id="ARBA00022801"/>
    </source>
</evidence>
<dbReference type="InterPro" id="IPR017853">
    <property type="entry name" value="GH"/>
</dbReference>
<evidence type="ECO:0000256" key="2">
    <source>
        <dbReference type="ARBA" id="ARBA00006285"/>
    </source>
</evidence>
<dbReference type="Pfam" id="PF02838">
    <property type="entry name" value="Glyco_hydro_20b"/>
    <property type="match status" value="1"/>
</dbReference>
<dbReference type="SUPFAM" id="SSF51445">
    <property type="entry name" value="(Trans)glycosidases"/>
    <property type="match status" value="1"/>
</dbReference>
<dbReference type="Gene3D" id="2.60.40.10">
    <property type="entry name" value="Immunoglobulins"/>
    <property type="match status" value="1"/>
</dbReference>
<dbReference type="PANTHER" id="PTHR22600:SF57">
    <property type="entry name" value="BETA-N-ACETYLHEXOSAMINIDASE"/>
    <property type="match status" value="1"/>
</dbReference>
<dbReference type="Gene3D" id="3.30.379.10">
    <property type="entry name" value="Chitobiase/beta-hexosaminidase domain 2-like"/>
    <property type="match status" value="1"/>
</dbReference>
<keyword evidence="5" id="KW-0326">Glycosidase</keyword>
<evidence type="ECO:0000256" key="8">
    <source>
        <dbReference type="PIRSR" id="PIRSR625705-1"/>
    </source>
</evidence>
<dbReference type="InterPro" id="IPR012291">
    <property type="entry name" value="CBM2_carb-bd_dom_sf"/>
</dbReference>
<dbReference type="InterPro" id="IPR029018">
    <property type="entry name" value="Hex-like_dom2"/>
</dbReference>
<evidence type="ECO:0000256" key="6">
    <source>
        <dbReference type="ARBA" id="ARBA00030512"/>
    </source>
</evidence>
<dbReference type="SMART" id="SM01081">
    <property type="entry name" value="CHB_HEX"/>
    <property type="match status" value="1"/>
</dbReference>
<dbReference type="InterPro" id="IPR008965">
    <property type="entry name" value="CBM2/CBM3_carb-bd_dom_sf"/>
</dbReference>
<dbReference type="SUPFAM" id="SSF81296">
    <property type="entry name" value="E set domains"/>
    <property type="match status" value="1"/>
</dbReference>
<dbReference type="RefSeq" id="WP_113645714.1">
    <property type="nucleotide sequence ID" value="NZ_QMHN01000001.1"/>
</dbReference>
<dbReference type="InterPro" id="IPR015882">
    <property type="entry name" value="HEX_bac_N"/>
</dbReference>
<dbReference type="SUPFAM" id="SSF49384">
    <property type="entry name" value="Carbohydrate-binding domain"/>
    <property type="match status" value="1"/>
</dbReference>
<dbReference type="GO" id="GO:0004563">
    <property type="term" value="F:beta-N-acetylhexosaminidase activity"/>
    <property type="evidence" value="ECO:0007669"/>
    <property type="project" value="UniProtKB-EC"/>
</dbReference>
<dbReference type="Gene3D" id="3.20.20.80">
    <property type="entry name" value="Glycosidases"/>
    <property type="match status" value="1"/>
</dbReference>
<dbReference type="Proteomes" id="UP000284120">
    <property type="component" value="Unassembled WGS sequence"/>
</dbReference>
<evidence type="ECO:0000256" key="5">
    <source>
        <dbReference type="ARBA" id="ARBA00023295"/>
    </source>
</evidence>
<dbReference type="AlphaFoldDB" id="A0A443Z151"/>
<evidence type="ECO:0000256" key="7">
    <source>
        <dbReference type="ARBA" id="ARBA00033000"/>
    </source>
</evidence>
<gene>
    <name evidence="11" type="ORF">DPV69_02425</name>
</gene>
<feature type="active site" description="Proton donor" evidence="8">
    <location>
        <position position="514"/>
    </location>
</feature>
<evidence type="ECO:0000259" key="10">
    <source>
        <dbReference type="SMART" id="SM01081"/>
    </source>
</evidence>